<feature type="region of interest" description="Disordered" evidence="1">
    <location>
        <begin position="323"/>
        <end position="350"/>
    </location>
</feature>
<proteinExistence type="predicted"/>
<name>A0AAE1WEJ9_9LAMI</name>
<protein>
    <submittedName>
        <fullName evidence="3">Protein PLASTID MOVEMENT IMPAIRED 1-RELATED 1</fullName>
    </submittedName>
</protein>
<accession>A0AAE1WEJ9</accession>
<dbReference type="InterPro" id="IPR048972">
    <property type="entry name" value="PMI1_PMIR1-2_C"/>
</dbReference>
<sequence>MSSKAGRKKSGENLEPRKFVSDLETISKALHVDKTPQRFASFSGSSRSKSKRKDATDNKKDSCYKEKKPPFWSWKGLKALTTGRSRRFNCRFSLLVHSIEGLPPFFDDVCLLVHWKRRDGELTTCPAKVYKGVAEFEEQLTHSCSIYGSKSRGQHSAKYEAKHFLLYASVCNLPEIDLGKHRVDLTRLLPLSLEELQEEKSSGKWTTSFRLSGRARGAIMNVSFGYVVIGSNSLASSSNSDLREIPSLRHSATTGTALSQFDQMDELSIRRVGSLPDRLSIYQSGEDMKDLHEVFPMSSPELCESVNILYQKLDEDISNASTENKLETDPFPSYLDSHKQNSYGTPDAGEEVSGIDWEVREFSVVEKGIEMFPKEKVKSEEDPPTVAQASKEVLETDCAMEAPVNDDAAIHPSAENSKEVLETGYALEVPFNEDATIHPSAEASKEVLETDCTLEVHLNEDASIHPSAEASKEVLETDCALEVPLNEDAAIHPSAEASIKVLETDCALDVPLNEDAASHPSAEEIVSVEDKQLISTCNSEEKENEVCSESLIKELETALSYASELMNEGLDSQEDESDALHREKFLDINSHCRDHREEISLGLDDLTESVASDFLDILGIEHSPFSVIFEGEPESPRERLLKEFERDVVANGGLLNFGFENDPAEFVSNMRMDSVWEAISSDFHQPSICEVPHEMPKIETDVFRIKTRASRLEDLETEALMRDWGLNEKAFEHSPPSHTSGFGSLLDIPPQDIQQLPPLAEGLGPSIQTRNGGFLRSMNPALFRNVKAGGRLLMQVSSPVVMPAEMGSGVMDILQGLAAVGIEKLSMQANRLMPLEDITGKTIQQIAWEAAVSLEGPERQGLLQHDYEIVQNISTEQNSVKGISSDHGSGKSDSTLYGTDSEYVCLEDLAPLAMNKIEALTIEGLRIQSDMSDEDATSNISAQSIGEFSALKGKTLNVSGSMGLDGTGGLQLLDIKDSGEDFDGLMSLSLTFDEWMRLDSGEFDDDDLISERTCKLLAAHHATSLDLFQRRPNGEKRGGRGRKYGLLGNNFTFALMVQLHDPFRNYEPVGTRMLALIQVERVFVLPKPIIYCALPPVRNRSEEEEDPEAGREDSIVEEPKADKIHEEELIPQYKIGEVHVAGLNTTSGERKLWGSKNQQQSGSRWLIANGMGKKNKHPLLKSKTVIKHSAPASSPVTTILQPGDALWSISSHVHGTEFKLKELPALKQHFRNPNIIFPNEPLRSH</sequence>
<evidence type="ECO:0000313" key="3">
    <source>
        <dbReference type="EMBL" id="KAK4391841.1"/>
    </source>
</evidence>
<dbReference type="EMBL" id="JACGWL010000011">
    <property type="protein sequence ID" value="KAK4391841.1"/>
    <property type="molecule type" value="Genomic_DNA"/>
</dbReference>
<dbReference type="PROSITE" id="PS51840">
    <property type="entry name" value="C2_NT"/>
    <property type="match status" value="1"/>
</dbReference>
<feature type="domain" description="C2 NT-type" evidence="2">
    <location>
        <begin position="80"/>
        <end position="228"/>
    </location>
</feature>
<dbReference type="InterPro" id="IPR019448">
    <property type="entry name" value="NT-C2"/>
</dbReference>
<evidence type="ECO:0000313" key="4">
    <source>
        <dbReference type="Proteomes" id="UP001289374"/>
    </source>
</evidence>
<feature type="region of interest" description="Disordered" evidence="1">
    <location>
        <begin position="37"/>
        <end position="64"/>
    </location>
</feature>
<evidence type="ECO:0000259" key="2">
    <source>
        <dbReference type="PROSITE" id="PS51840"/>
    </source>
</evidence>
<keyword evidence="4" id="KW-1185">Reference proteome</keyword>
<feature type="compositionally biased region" description="Low complexity" evidence="1">
    <location>
        <begin position="38"/>
        <end position="47"/>
    </location>
</feature>
<feature type="compositionally biased region" description="Basic and acidic residues" evidence="1">
    <location>
        <begin position="53"/>
        <end position="64"/>
    </location>
</feature>
<dbReference type="Pfam" id="PF10358">
    <property type="entry name" value="NT-C2"/>
    <property type="match status" value="1"/>
</dbReference>
<evidence type="ECO:0000256" key="1">
    <source>
        <dbReference type="SAM" id="MobiDB-lite"/>
    </source>
</evidence>
<dbReference type="InterPro" id="IPR039614">
    <property type="entry name" value="PMI1-like"/>
</dbReference>
<reference evidence="3" key="1">
    <citation type="submission" date="2020-06" db="EMBL/GenBank/DDBJ databases">
        <authorList>
            <person name="Li T."/>
            <person name="Hu X."/>
            <person name="Zhang T."/>
            <person name="Song X."/>
            <person name="Zhang H."/>
            <person name="Dai N."/>
            <person name="Sheng W."/>
            <person name="Hou X."/>
            <person name="Wei L."/>
        </authorList>
    </citation>
    <scope>NUCLEOTIDE SEQUENCE</scope>
    <source>
        <strain evidence="3">K16</strain>
        <tissue evidence="3">Leaf</tissue>
    </source>
</reference>
<reference evidence="3" key="2">
    <citation type="journal article" date="2024" name="Plant">
        <title>Genomic evolution and insights into agronomic trait innovations of Sesamum species.</title>
        <authorList>
            <person name="Miao H."/>
            <person name="Wang L."/>
            <person name="Qu L."/>
            <person name="Liu H."/>
            <person name="Sun Y."/>
            <person name="Le M."/>
            <person name="Wang Q."/>
            <person name="Wei S."/>
            <person name="Zheng Y."/>
            <person name="Lin W."/>
            <person name="Duan Y."/>
            <person name="Cao H."/>
            <person name="Xiong S."/>
            <person name="Wang X."/>
            <person name="Wei L."/>
            <person name="Li C."/>
            <person name="Ma Q."/>
            <person name="Ju M."/>
            <person name="Zhao R."/>
            <person name="Li G."/>
            <person name="Mu C."/>
            <person name="Tian Q."/>
            <person name="Mei H."/>
            <person name="Zhang T."/>
            <person name="Gao T."/>
            <person name="Zhang H."/>
        </authorList>
    </citation>
    <scope>NUCLEOTIDE SEQUENCE</scope>
    <source>
        <strain evidence="3">K16</strain>
    </source>
</reference>
<dbReference type="AlphaFoldDB" id="A0AAE1WEJ9"/>
<gene>
    <name evidence="3" type="ORF">Sango_1961900</name>
</gene>
<organism evidence="3 4">
    <name type="scientific">Sesamum angolense</name>
    <dbReference type="NCBI Taxonomy" id="2727404"/>
    <lineage>
        <taxon>Eukaryota</taxon>
        <taxon>Viridiplantae</taxon>
        <taxon>Streptophyta</taxon>
        <taxon>Embryophyta</taxon>
        <taxon>Tracheophyta</taxon>
        <taxon>Spermatophyta</taxon>
        <taxon>Magnoliopsida</taxon>
        <taxon>eudicotyledons</taxon>
        <taxon>Gunneridae</taxon>
        <taxon>Pentapetalae</taxon>
        <taxon>asterids</taxon>
        <taxon>lamiids</taxon>
        <taxon>Lamiales</taxon>
        <taxon>Pedaliaceae</taxon>
        <taxon>Sesamum</taxon>
    </lineage>
</organism>
<dbReference type="PANTHER" id="PTHR33414:SF1">
    <property type="entry name" value="PROTEIN PLASTID MOVEMENT IMPAIRED 1-RELATED 1"/>
    <property type="match status" value="1"/>
</dbReference>
<dbReference type="Proteomes" id="UP001289374">
    <property type="component" value="Unassembled WGS sequence"/>
</dbReference>
<dbReference type="PANTHER" id="PTHR33414">
    <property type="entry name" value="PROTEIN PLASTID MOVEMENT IMPAIRED 1-RELATED 1"/>
    <property type="match status" value="1"/>
</dbReference>
<dbReference type="Pfam" id="PF21745">
    <property type="entry name" value="PMI1_PMIR1-2_C"/>
    <property type="match status" value="1"/>
</dbReference>
<comment type="caution">
    <text evidence="3">The sequence shown here is derived from an EMBL/GenBank/DDBJ whole genome shotgun (WGS) entry which is preliminary data.</text>
</comment>